<sequence length="107" mass="12451">MLNWKADRFFHARKLNELVFKDNDDVEDESENDNLDEEVQDKGFKAKVIDEIQALREHVAALESRLKLMEDRFREQGGVPEKETEVGPEHVTLDMEVDGHEQEADVL</sequence>
<dbReference type="AlphaFoldDB" id="A0AAV0GK83"/>
<dbReference type="EMBL" id="CAMAPF010001168">
    <property type="protein sequence ID" value="CAH9148373.1"/>
    <property type="molecule type" value="Genomic_DNA"/>
</dbReference>
<keyword evidence="4" id="KW-1185">Reference proteome</keyword>
<evidence type="ECO:0000313" key="4">
    <source>
        <dbReference type="Proteomes" id="UP001152523"/>
    </source>
</evidence>
<feature type="coiled-coil region" evidence="1">
    <location>
        <begin position="45"/>
        <end position="72"/>
    </location>
</feature>
<dbReference type="Proteomes" id="UP001152523">
    <property type="component" value="Unassembled WGS sequence"/>
</dbReference>
<keyword evidence="1" id="KW-0175">Coiled coil</keyword>
<gene>
    <name evidence="3" type="ORF">CEPIT_LOCUS44465</name>
</gene>
<organism evidence="3 4">
    <name type="scientific">Cuscuta epithymum</name>
    <dbReference type="NCBI Taxonomy" id="186058"/>
    <lineage>
        <taxon>Eukaryota</taxon>
        <taxon>Viridiplantae</taxon>
        <taxon>Streptophyta</taxon>
        <taxon>Embryophyta</taxon>
        <taxon>Tracheophyta</taxon>
        <taxon>Spermatophyta</taxon>
        <taxon>Magnoliopsida</taxon>
        <taxon>eudicotyledons</taxon>
        <taxon>Gunneridae</taxon>
        <taxon>Pentapetalae</taxon>
        <taxon>asterids</taxon>
        <taxon>lamiids</taxon>
        <taxon>Solanales</taxon>
        <taxon>Convolvulaceae</taxon>
        <taxon>Cuscuteae</taxon>
        <taxon>Cuscuta</taxon>
        <taxon>Cuscuta subgen. Cuscuta</taxon>
    </lineage>
</organism>
<protein>
    <submittedName>
        <fullName evidence="3">Uncharacterized protein</fullName>
    </submittedName>
</protein>
<comment type="caution">
    <text evidence="3">The sequence shown here is derived from an EMBL/GenBank/DDBJ whole genome shotgun (WGS) entry which is preliminary data.</text>
</comment>
<proteinExistence type="predicted"/>
<evidence type="ECO:0000256" key="2">
    <source>
        <dbReference type="SAM" id="MobiDB-lite"/>
    </source>
</evidence>
<reference evidence="3" key="1">
    <citation type="submission" date="2022-07" db="EMBL/GenBank/DDBJ databases">
        <authorList>
            <person name="Macas J."/>
            <person name="Novak P."/>
            <person name="Neumann P."/>
        </authorList>
    </citation>
    <scope>NUCLEOTIDE SEQUENCE</scope>
</reference>
<accession>A0AAV0GK83</accession>
<name>A0AAV0GK83_9ASTE</name>
<evidence type="ECO:0000313" key="3">
    <source>
        <dbReference type="EMBL" id="CAH9148373.1"/>
    </source>
</evidence>
<feature type="region of interest" description="Disordered" evidence="2">
    <location>
        <begin position="74"/>
        <end position="107"/>
    </location>
</feature>
<evidence type="ECO:0000256" key="1">
    <source>
        <dbReference type="SAM" id="Coils"/>
    </source>
</evidence>